<name>A0A1B1S7N7_9BACT</name>
<dbReference type="OrthoDB" id="1079631at2"/>
<dbReference type="Proteomes" id="UP000186351">
    <property type="component" value="Chromosome"/>
</dbReference>
<dbReference type="PROSITE" id="PS51257">
    <property type="entry name" value="PROKAR_LIPOPROTEIN"/>
    <property type="match status" value="1"/>
</dbReference>
<gene>
    <name evidence="1" type="ORF">A4V02_03120</name>
    <name evidence="2" type="ORF">E5333_08860</name>
</gene>
<evidence type="ECO:0000313" key="1">
    <source>
        <dbReference type="EMBL" id="ANU62813.1"/>
    </source>
</evidence>
<accession>A0A1Z2XE17</accession>
<evidence type="ECO:0000313" key="3">
    <source>
        <dbReference type="Proteomes" id="UP000186351"/>
    </source>
</evidence>
<evidence type="ECO:0000313" key="2">
    <source>
        <dbReference type="EMBL" id="TGY73592.1"/>
    </source>
</evidence>
<reference evidence="1" key="2">
    <citation type="submission" date="2017-04" db="EMBL/GenBank/DDBJ databases">
        <title>Complete Genome Sequences of Twelve Strains of a Stable Defined Moderately Diverse Mouse Microbiota 2 (sDMDMm2).</title>
        <authorList>
            <person name="Uchimura Y."/>
            <person name="Wyss M."/>
            <person name="Brugiroux S."/>
            <person name="Limenitakis J.P."/>
            <person name="Stecher B."/>
            <person name="McCoy K.D."/>
            <person name="Macpherson A.J."/>
        </authorList>
    </citation>
    <scope>NUCLEOTIDE SEQUENCE</scope>
    <source>
        <strain evidence="1">YL27</strain>
    </source>
</reference>
<dbReference type="GeneID" id="65535834"/>
<evidence type="ECO:0000313" key="4">
    <source>
        <dbReference type="Proteomes" id="UP000306630"/>
    </source>
</evidence>
<dbReference type="AlphaFoldDB" id="A0A1B1S7N7"/>
<keyword evidence="3" id="KW-1185">Reference proteome</keyword>
<dbReference type="Proteomes" id="UP000306630">
    <property type="component" value="Unassembled WGS sequence"/>
</dbReference>
<accession>A0A1B1S7N7</accession>
<dbReference type="STRING" id="1796646.A4V02_03120"/>
<proteinExistence type="predicted"/>
<reference evidence="2 4" key="3">
    <citation type="submission" date="2019-04" db="EMBL/GenBank/DDBJ databases">
        <title>Microbes associate with the intestines of laboratory mice.</title>
        <authorList>
            <person name="Navarre W."/>
            <person name="Wong E."/>
            <person name="Huang K."/>
            <person name="Tropini C."/>
            <person name="Ng K."/>
            <person name="Yu B."/>
        </authorList>
    </citation>
    <scope>NUCLEOTIDE SEQUENCE [LARGE SCALE GENOMIC DNA]</scope>
    <source>
        <strain evidence="2 4">NM06_A21</strain>
    </source>
</reference>
<dbReference type="KEGG" id="pary:A4V02_03120"/>
<organism evidence="1 3">
    <name type="scientific">Muribaculum intestinale</name>
    <dbReference type="NCBI Taxonomy" id="1796646"/>
    <lineage>
        <taxon>Bacteria</taxon>
        <taxon>Pseudomonadati</taxon>
        <taxon>Bacteroidota</taxon>
        <taxon>Bacteroidia</taxon>
        <taxon>Bacteroidales</taxon>
        <taxon>Muribaculaceae</taxon>
        <taxon>Muribaculum</taxon>
    </lineage>
</organism>
<dbReference type="EMBL" id="SRYD01000032">
    <property type="protein sequence ID" value="TGY73592.1"/>
    <property type="molecule type" value="Genomic_DNA"/>
</dbReference>
<dbReference type="RefSeq" id="WP_068960193.1">
    <property type="nucleotide sequence ID" value="NZ_CAJTAP010000002.1"/>
</dbReference>
<sequence length="207" mass="24084">MKYKLLIWVISIAAVMQGCIYIHMTHLSDDDLEWTNSIPLYSEITLKSNNGRTVSVRYQKKFINNSTDRIFISSACNTDYDANTGYWFEIKDSLKTLSGYFSIRRPVKKNNLWYSAKLGARSTIDEYDFLSPLVTHSYAIGNHIINDCVITDSSNARYVSDLANYPYYRIEKFVISKEYGLIYYKREDGEEFFREDLLPDSVDNTTN</sequence>
<protein>
    <recommendedName>
        <fullName evidence="5">Lipoprotein</fullName>
    </recommendedName>
</protein>
<dbReference type="EMBL" id="CP015402">
    <property type="protein sequence ID" value="ANU62813.1"/>
    <property type="molecule type" value="Genomic_DNA"/>
</dbReference>
<reference evidence="3" key="1">
    <citation type="submission" date="2016-04" db="EMBL/GenBank/DDBJ databases">
        <title>Complete Genome Sequences of Twelve Strains of a Stable Defined Moderately Diverse Mouse Microbiota 2 (sDMDMm2).</title>
        <authorList>
            <person name="Uchimura Y."/>
            <person name="Wyss M."/>
            <person name="Brugiroux S."/>
            <person name="Limenitakis J.P."/>
            <person name="Stecher B."/>
            <person name="McCoy K.D."/>
            <person name="Macpherson A.J."/>
        </authorList>
    </citation>
    <scope>NUCLEOTIDE SEQUENCE [LARGE SCALE GENOMIC DNA]</scope>
    <source>
        <strain evidence="3">YL27</strain>
    </source>
</reference>
<evidence type="ECO:0008006" key="5">
    <source>
        <dbReference type="Google" id="ProtNLM"/>
    </source>
</evidence>